<proteinExistence type="predicted"/>
<evidence type="ECO:0000313" key="1">
    <source>
        <dbReference type="EMBL" id="KAJ8633535.1"/>
    </source>
</evidence>
<sequence length="701" mass="79843">MAKDYSGTPKIHHLEAKKNRLTWILGVSGLCILFYALGAWQNTRPSLSSLPDSIKKVGCKGGSATINSKSASSSISLDFESHHRVPINDSSSGSHAFAPCDMKYSEYTPCQDPIRARKFVKKMLIYRERHCPPNEGLPNCLIPAPPKYKSPFKWPQSRDFAWYDNIPHKELSIEKAVQNWIQVEGDRFRFPGGGTMFPRGADAYIDDINELIPLTNGMIRTAIDTGCGVASWGAYLLKRNILTMSFAPRDTHEAQVQFALERGVPAMIGVLASERMPYPARSFDMAHCSRCLIPWYDFDGLYLMEVDRVLRPGGYWILSGPPIRWKKYWRGWERTAEDLKQEQDAIEEVARRICWMKVVEKDDLAIWQKPFNHKECVKSRKSFDTPHFCRDTDPDAAWYKKMENCITPLPDVSSSSQVAGGDVEKWPEQAFAIPPRIKSSSIPGVTVEKFQKDNALWKERVSHYKRLIPPLPQGRYRNVMDMNANLGGLAAALLKYPVWVMNVVPINTMHNTLGIIYERGLIGTYQDWCEPFSTYPRTYDLIHASNLFSIYQDRCDITYILLEMDRILRPEGTVVLRDTVEVLVKIQSKTEGMRWKSRIMDHEDGPFNPEKILVAVKSYWTGEAPQEDRCGTPERHSDDVDNADDDNENSDDRDVDDDDDDCCDDDEDSDDKDVDDNESGDDDCGGDGEDSDGGSRRQVWR</sequence>
<evidence type="ECO:0000313" key="2">
    <source>
        <dbReference type="Proteomes" id="UP001234297"/>
    </source>
</evidence>
<protein>
    <submittedName>
        <fullName evidence="1">Uncharacterized protein</fullName>
    </submittedName>
</protein>
<gene>
    <name evidence="1" type="ORF">MRB53_026871</name>
</gene>
<comment type="caution">
    <text evidence="1">The sequence shown here is derived from an EMBL/GenBank/DDBJ whole genome shotgun (WGS) entry which is preliminary data.</text>
</comment>
<dbReference type="Proteomes" id="UP001234297">
    <property type="component" value="Chromosome 8"/>
</dbReference>
<keyword evidence="2" id="KW-1185">Reference proteome</keyword>
<accession>A0ACC2LJK8</accession>
<name>A0ACC2LJK8_PERAE</name>
<reference evidence="1 2" key="1">
    <citation type="journal article" date="2022" name="Hortic Res">
        <title>A haplotype resolved chromosomal level avocado genome allows analysis of novel avocado genes.</title>
        <authorList>
            <person name="Nath O."/>
            <person name="Fletcher S.J."/>
            <person name="Hayward A."/>
            <person name="Shaw L.M."/>
            <person name="Masouleh A.K."/>
            <person name="Furtado A."/>
            <person name="Henry R.J."/>
            <person name="Mitter N."/>
        </authorList>
    </citation>
    <scope>NUCLEOTIDE SEQUENCE [LARGE SCALE GENOMIC DNA]</scope>
    <source>
        <strain evidence="2">cv. Hass</strain>
    </source>
</reference>
<dbReference type="EMBL" id="CM056816">
    <property type="protein sequence ID" value="KAJ8633535.1"/>
    <property type="molecule type" value="Genomic_DNA"/>
</dbReference>
<organism evidence="1 2">
    <name type="scientific">Persea americana</name>
    <name type="common">Avocado</name>
    <dbReference type="NCBI Taxonomy" id="3435"/>
    <lineage>
        <taxon>Eukaryota</taxon>
        <taxon>Viridiplantae</taxon>
        <taxon>Streptophyta</taxon>
        <taxon>Embryophyta</taxon>
        <taxon>Tracheophyta</taxon>
        <taxon>Spermatophyta</taxon>
        <taxon>Magnoliopsida</taxon>
        <taxon>Magnoliidae</taxon>
        <taxon>Laurales</taxon>
        <taxon>Lauraceae</taxon>
        <taxon>Persea</taxon>
    </lineage>
</organism>